<feature type="compositionally biased region" description="Low complexity" evidence="7">
    <location>
        <begin position="1"/>
        <end position="15"/>
    </location>
</feature>
<dbReference type="InterPro" id="IPR029466">
    <property type="entry name" value="NAM-associated_C"/>
</dbReference>
<evidence type="ECO:0000259" key="8">
    <source>
        <dbReference type="PROSITE" id="PS50863"/>
    </source>
</evidence>
<organism evidence="9 10">
    <name type="scientific">Lolium multiflorum</name>
    <name type="common">Italian ryegrass</name>
    <name type="synonym">Lolium perenne subsp. multiflorum</name>
    <dbReference type="NCBI Taxonomy" id="4521"/>
    <lineage>
        <taxon>Eukaryota</taxon>
        <taxon>Viridiplantae</taxon>
        <taxon>Streptophyta</taxon>
        <taxon>Embryophyta</taxon>
        <taxon>Tracheophyta</taxon>
        <taxon>Spermatophyta</taxon>
        <taxon>Magnoliopsida</taxon>
        <taxon>Liliopsida</taxon>
        <taxon>Poales</taxon>
        <taxon>Poaceae</taxon>
        <taxon>BOP clade</taxon>
        <taxon>Pooideae</taxon>
        <taxon>Poodae</taxon>
        <taxon>Poeae</taxon>
        <taxon>Poeae Chloroplast Group 2 (Poeae type)</taxon>
        <taxon>Loliodinae</taxon>
        <taxon>Loliinae</taxon>
        <taxon>Lolium</taxon>
    </lineage>
</organism>
<accession>A0AAD8SHZ6</accession>
<name>A0AAD8SHZ6_LOLMU</name>
<dbReference type="PANTHER" id="PTHR45125:SF3">
    <property type="entry name" value="NO-APICAL-MERISTEM-ASSOCIATED CARBOXY-TERMINAL DOMAIN PROTEIN"/>
    <property type="match status" value="1"/>
</dbReference>
<keyword evidence="5" id="KW-0539">Nucleus</keyword>
<dbReference type="Proteomes" id="UP001231189">
    <property type="component" value="Unassembled WGS sequence"/>
</dbReference>
<comment type="subcellular location">
    <subcellularLocation>
        <location evidence="1">Nucleus</location>
    </subcellularLocation>
</comment>
<evidence type="ECO:0000256" key="3">
    <source>
        <dbReference type="ARBA" id="ARBA00023125"/>
    </source>
</evidence>
<feature type="region of interest" description="Disordered" evidence="7">
    <location>
        <begin position="1"/>
        <end position="98"/>
    </location>
</feature>
<dbReference type="PROSITE" id="PS50863">
    <property type="entry name" value="B3"/>
    <property type="match status" value="1"/>
</dbReference>
<evidence type="ECO:0000256" key="7">
    <source>
        <dbReference type="SAM" id="MobiDB-lite"/>
    </source>
</evidence>
<dbReference type="InterPro" id="IPR003340">
    <property type="entry name" value="B3_DNA-bd"/>
</dbReference>
<proteinExistence type="predicted"/>
<evidence type="ECO:0000313" key="10">
    <source>
        <dbReference type="Proteomes" id="UP001231189"/>
    </source>
</evidence>
<evidence type="ECO:0000313" key="9">
    <source>
        <dbReference type="EMBL" id="KAK1652522.1"/>
    </source>
</evidence>
<dbReference type="Pfam" id="PF02362">
    <property type="entry name" value="B3"/>
    <property type="match status" value="1"/>
</dbReference>
<keyword evidence="2" id="KW-0805">Transcription regulation</keyword>
<dbReference type="EMBL" id="JAUUTY010000004">
    <property type="protein sequence ID" value="KAK1652522.1"/>
    <property type="molecule type" value="Genomic_DNA"/>
</dbReference>
<dbReference type="GO" id="GO:0005634">
    <property type="term" value="C:nucleus"/>
    <property type="evidence" value="ECO:0007669"/>
    <property type="project" value="UniProtKB-SubCell"/>
</dbReference>
<feature type="region of interest" description="Disordered" evidence="7">
    <location>
        <begin position="473"/>
        <end position="494"/>
    </location>
</feature>
<evidence type="ECO:0000256" key="4">
    <source>
        <dbReference type="ARBA" id="ARBA00023163"/>
    </source>
</evidence>
<evidence type="ECO:0000256" key="1">
    <source>
        <dbReference type="ARBA" id="ARBA00004123"/>
    </source>
</evidence>
<keyword evidence="6" id="KW-0175">Coiled coil</keyword>
<evidence type="ECO:0000256" key="6">
    <source>
        <dbReference type="SAM" id="Coils"/>
    </source>
</evidence>
<protein>
    <recommendedName>
        <fullName evidence="8">TF-B3 domain-containing protein</fullName>
    </recommendedName>
</protein>
<dbReference type="SUPFAM" id="SSF101936">
    <property type="entry name" value="DNA-binding pseudobarrel domain"/>
    <property type="match status" value="1"/>
</dbReference>
<dbReference type="Pfam" id="PF14303">
    <property type="entry name" value="NAM-associated"/>
    <property type="match status" value="1"/>
</dbReference>
<comment type="caution">
    <text evidence="9">The sequence shown here is derived from an EMBL/GenBank/DDBJ whole genome shotgun (WGS) entry which is preliminary data.</text>
</comment>
<evidence type="ECO:0000256" key="5">
    <source>
        <dbReference type="ARBA" id="ARBA00023242"/>
    </source>
</evidence>
<dbReference type="AlphaFoldDB" id="A0AAD8SHZ6"/>
<sequence length="623" mass="70002">MRQTVAVVPTPATPARALFVPPRPTLHTSVAVAQAPGKARAPPRRKVPASKRPSAAAGAGNLPPKKGKATVTRRAQPRPPPPSMNHLPSPPSANPSGAHMVFKEVPERVDDEAFMEAINVGSSFMHDENIEAWEEYEDIDEEGEGLIEPRPTGRSANYTIAEDKLLCKTWLTIGMDPTTGTDQTRDTYWMRMKEYFDANNTSGNERSMRSLRSRWSGINTDCQKWAGVQANVDIINPIGTNDIDRNSMSQGLFRDVGKKNKKDNKILGKTFTMHHCYEVLGNKEKWKTRGKLDAATIAANATGEATIIIDDDSSDEGKKRSYTPHSVNNARRNVLGRKSAKDMKGKKAEDDDIAIAMERIANARLQANEDRKVARNLEKEAMDAIEARRAALEERLAANEERKLALEEKKQANEEHLRLVEEERKLFLMDTSNLDERQKEYINFACDEVLAKKRLLVANMNTPTAGMFGHAHTEKLKLGSPTETPDDGPSKKRRARNIGHFQDDVGPDQFLHIVFRPTFSRLLIPQDFVTWFGEIPSNIIIRTNTGCNWRMTTMREGDDAYIDQGWAGFAVAHQLKVGQFLIFKKVSSFEYSMVIFDHTCIEVMIRCMYHGDATRCVVFENHV</sequence>
<feature type="domain" description="TF-B3" evidence="8">
    <location>
        <begin position="507"/>
        <end position="599"/>
    </location>
</feature>
<dbReference type="GO" id="GO:0003677">
    <property type="term" value="F:DNA binding"/>
    <property type="evidence" value="ECO:0007669"/>
    <property type="project" value="UniProtKB-KW"/>
</dbReference>
<feature type="coiled-coil region" evidence="6">
    <location>
        <begin position="360"/>
        <end position="426"/>
    </location>
</feature>
<dbReference type="SMART" id="SM01019">
    <property type="entry name" value="B3"/>
    <property type="match status" value="1"/>
</dbReference>
<dbReference type="CDD" id="cd10017">
    <property type="entry name" value="B3_DNA"/>
    <property type="match status" value="1"/>
</dbReference>
<dbReference type="InterPro" id="IPR015300">
    <property type="entry name" value="DNA-bd_pseudobarrel_sf"/>
</dbReference>
<feature type="compositionally biased region" description="Pro residues" evidence="7">
    <location>
        <begin position="77"/>
        <end position="93"/>
    </location>
</feature>
<dbReference type="Gene3D" id="2.40.330.10">
    <property type="entry name" value="DNA-binding pseudobarrel domain"/>
    <property type="match status" value="1"/>
</dbReference>
<gene>
    <name evidence="9" type="ORF">QYE76_070327</name>
</gene>
<keyword evidence="10" id="KW-1185">Reference proteome</keyword>
<keyword evidence="4" id="KW-0804">Transcription</keyword>
<reference evidence="9" key="1">
    <citation type="submission" date="2023-07" db="EMBL/GenBank/DDBJ databases">
        <title>A chromosome-level genome assembly of Lolium multiflorum.</title>
        <authorList>
            <person name="Chen Y."/>
            <person name="Copetti D."/>
            <person name="Kolliker R."/>
            <person name="Studer B."/>
        </authorList>
    </citation>
    <scope>NUCLEOTIDE SEQUENCE</scope>
    <source>
        <strain evidence="9">02402/16</strain>
        <tissue evidence="9">Leaf</tissue>
    </source>
</reference>
<keyword evidence="3" id="KW-0238">DNA-binding</keyword>
<evidence type="ECO:0000256" key="2">
    <source>
        <dbReference type="ARBA" id="ARBA00023015"/>
    </source>
</evidence>
<dbReference type="PANTHER" id="PTHR45125">
    <property type="entry name" value="F21J9.4-RELATED"/>
    <property type="match status" value="1"/>
</dbReference>